<name>A0A497XUK2_9SPHI</name>
<protein>
    <submittedName>
        <fullName evidence="2 3">Transposase</fullName>
    </submittedName>
</protein>
<dbReference type="GO" id="GO:0043565">
    <property type="term" value="F:sequence-specific DNA binding"/>
    <property type="evidence" value="ECO:0007669"/>
    <property type="project" value="TreeGrafter"/>
</dbReference>
<dbReference type="RefSeq" id="WP_121287797.1">
    <property type="nucleotide sequence ID" value="NZ_RCCK01000015.1"/>
</dbReference>
<dbReference type="SMART" id="SM01321">
    <property type="entry name" value="Y1_Tnp"/>
    <property type="match status" value="1"/>
</dbReference>
<comment type="caution">
    <text evidence="2">The sequence shown here is derived from an EMBL/GenBank/DDBJ whole genome shotgun (WGS) entry which is preliminary data.</text>
</comment>
<accession>A0A497XUK2</accession>
<dbReference type="Proteomes" id="UP000297429">
    <property type="component" value="Unassembled WGS sequence"/>
</dbReference>
<reference evidence="3 5" key="2">
    <citation type="submission" date="2019-03" db="EMBL/GenBank/DDBJ databases">
        <authorList>
            <person name="He R.-H."/>
        </authorList>
    </citation>
    <scope>NUCLEOTIDE SEQUENCE [LARGE SCALE GENOMIC DNA]</scope>
    <source>
        <strain evidence="3 5">DSM 19624</strain>
    </source>
</reference>
<dbReference type="InterPro" id="IPR036515">
    <property type="entry name" value="Transposase_17_sf"/>
</dbReference>
<dbReference type="EMBL" id="SOPX01000005">
    <property type="protein sequence ID" value="TFB28922.1"/>
    <property type="molecule type" value="Genomic_DNA"/>
</dbReference>
<feature type="domain" description="Transposase IS200-like" evidence="1">
    <location>
        <begin position="10"/>
        <end position="148"/>
    </location>
</feature>
<dbReference type="GO" id="GO:0006313">
    <property type="term" value="P:DNA transposition"/>
    <property type="evidence" value="ECO:0007669"/>
    <property type="project" value="InterPro"/>
</dbReference>
<dbReference type="AlphaFoldDB" id="A0A497XUK2"/>
<evidence type="ECO:0000259" key="1">
    <source>
        <dbReference type="SMART" id="SM01321"/>
    </source>
</evidence>
<dbReference type="InterPro" id="IPR002686">
    <property type="entry name" value="Transposase_17"/>
</dbReference>
<dbReference type="PANTHER" id="PTHR36966:SF1">
    <property type="entry name" value="REP-ASSOCIATED TYROSINE TRANSPOSASE"/>
    <property type="match status" value="1"/>
</dbReference>
<dbReference type="OrthoDB" id="9788881at2"/>
<dbReference type="Gene3D" id="3.30.70.1290">
    <property type="entry name" value="Transposase IS200-like"/>
    <property type="match status" value="1"/>
</dbReference>
<sequence length="181" mass="21400">MGGSRYIITDQNQTYFITCTVVGWIDLFTRFEYKNIIIDSLTHCIENKGLIINGWVLMTNHIHFIGRCEEPHKMSDFLRDFKKFTSKKLIAVIKEIPESRRDWLLDKFNFEARRTNRAENYKIWQDDNHPIDLQEIDAYQKLEYIHDNPVKAAIIEIPEHYIYSSARDYAGIGGLLKIELI</sequence>
<dbReference type="GO" id="GO:0004803">
    <property type="term" value="F:transposase activity"/>
    <property type="evidence" value="ECO:0007669"/>
    <property type="project" value="InterPro"/>
</dbReference>
<proteinExistence type="predicted"/>
<evidence type="ECO:0000313" key="3">
    <source>
        <dbReference type="EMBL" id="TFB28922.1"/>
    </source>
</evidence>
<dbReference type="EMBL" id="RCCK01000015">
    <property type="protein sequence ID" value="RLJ72154.1"/>
    <property type="molecule type" value="Genomic_DNA"/>
</dbReference>
<dbReference type="Proteomes" id="UP000273898">
    <property type="component" value="Unassembled WGS sequence"/>
</dbReference>
<dbReference type="NCBIfam" id="NF047646">
    <property type="entry name" value="REP_Tyr_transpos"/>
    <property type="match status" value="1"/>
</dbReference>
<evidence type="ECO:0000313" key="2">
    <source>
        <dbReference type="EMBL" id="RLJ72154.1"/>
    </source>
</evidence>
<keyword evidence="5" id="KW-1185">Reference proteome</keyword>
<dbReference type="InterPro" id="IPR052715">
    <property type="entry name" value="RAYT_transposase"/>
</dbReference>
<organism evidence="2 4">
    <name type="scientific">Pedobacter alluvionis</name>
    <dbReference type="NCBI Taxonomy" id="475253"/>
    <lineage>
        <taxon>Bacteria</taxon>
        <taxon>Pseudomonadati</taxon>
        <taxon>Bacteroidota</taxon>
        <taxon>Sphingobacteriia</taxon>
        <taxon>Sphingobacteriales</taxon>
        <taxon>Sphingobacteriaceae</taxon>
        <taxon>Pedobacter</taxon>
    </lineage>
</organism>
<gene>
    <name evidence="2" type="ORF">BCL90_4996</name>
    <name evidence="3" type="ORF">E3V97_22670</name>
</gene>
<evidence type="ECO:0000313" key="4">
    <source>
        <dbReference type="Proteomes" id="UP000273898"/>
    </source>
</evidence>
<reference evidence="2 4" key="1">
    <citation type="submission" date="2018-10" db="EMBL/GenBank/DDBJ databases">
        <title>Genomic Encyclopedia of Archaeal and Bacterial Type Strains, Phase II (KMG-II): from individual species to whole genera.</title>
        <authorList>
            <person name="Goeker M."/>
        </authorList>
    </citation>
    <scope>NUCLEOTIDE SEQUENCE [LARGE SCALE GENOMIC DNA]</scope>
    <source>
        <strain evidence="2 4">DSM 19624</strain>
    </source>
</reference>
<dbReference type="SUPFAM" id="SSF143422">
    <property type="entry name" value="Transposase IS200-like"/>
    <property type="match status" value="1"/>
</dbReference>
<dbReference type="PANTHER" id="PTHR36966">
    <property type="entry name" value="REP-ASSOCIATED TYROSINE TRANSPOSASE"/>
    <property type="match status" value="1"/>
</dbReference>
<evidence type="ECO:0000313" key="5">
    <source>
        <dbReference type="Proteomes" id="UP000297429"/>
    </source>
</evidence>